<feature type="DNA-binding region" description="H-T-H motif" evidence="4">
    <location>
        <begin position="39"/>
        <end position="58"/>
    </location>
</feature>
<dbReference type="InterPro" id="IPR054129">
    <property type="entry name" value="DesT_TetR_C"/>
</dbReference>
<dbReference type="InterPro" id="IPR001647">
    <property type="entry name" value="HTH_TetR"/>
</dbReference>
<keyword evidence="2 4" id="KW-0238">DNA-binding</keyword>
<evidence type="ECO:0000313" key="7">
    <source>
        <dbReference type="Proteomes" id="UP001327093"/>
    </source>
</evidence>
<dbReference type="SUPFAM" id="SSF46689">
    <property type="entry name" value="Homeodomain-like"/>
    <property type="match status" value="1"/>
</dbReference>
<evidence type="ECO:0000259" key="5">
    <source>
        <dbReference type="PROSITE" id="PS50977"/>
    </source>
</evidence>
<dbReference type="PRINTS" id="PR00455">
    <property type="entry name" value="HTHTETR"/>
</dbReference>
<feature type="domain" description="HTH tetR-type" evidence="5">
    <location>
        <begin position="16"/>
        <end position="76"/>
    </location>
</feature>
<reference evidence="6 7" key="1">
    <citation type="submission" date="2023-10" db="EMBL/GenBank/DDBJ databases">
        <title>Saccharopolyspora sp. nov., isolated from mangrove soil.</title>
        <authorList>
            <person name="Lu Y."/>
            <person name="Liu W."/>
        </authorList>
    </citation>
    <scope>NUCLEOTIDE SEQUENCE [LARGE SCALE GENOMIC DNA]</scope>
    <source>
        <strain evidence="6 7">S2-29</strain>
    </source>
</reference>
<dbReference type="InterPro" id="IPR050109">
    <property type="entry name" value="HTH-type_TetR-like_transc_reg"/>
</dbReference>
<keyword evidence="3" id="KW-0804">Transcription</keyword>
<evidence type="ECO:0000256" key="2">
    <source>
        <dbReference type="ARBA" id="ARBA00023125"/>
    </source>
</evidence>
<dbReference type="EMBL" id="JAWLNX010000007">
    <property type="protein sequence ID" value="MEB3368241.1"/>
    <property type="molecule type" value="Genomic_DNA"/>
</dbReference>
<dbReference type="PANTHER" id="PTHR30055:SF158">
    <property type="entry name" value="POSSIBLE TRANSCRIPTIONAL REGULATORY PROTEIN (PROBABLY TETR-FAMILY)"/>
    <property type="match status" value="1"/>
</dbReference>
<dbReference type="PANTHER" id="PTHR30055">
    <property type="entry name" value="HTH-TYPE TRANSCRIPTIONAL REGULATOR RUTR"/>
    <property type="match status" value="1"/>
</dbReference>
<proteinExistence type="predicted"/>
<evidence type="ECO:0000256" key="1">
    <source>
        <dbReference type="ARBA" id="ARBA00023015"/>
    </source>
</evidence>
<organism evidence="6 7">
    <name type="scientific">Saccharopolyspora mangrovi</name>
    <dbReference type="NCBI Taxonomy" id="3082379"/>
    <lineage>
        <taxon>Bacteria</taxon>
        <taxon>Bacillati</taxon>
        <taxon>Actinomycetota</taxon>
        <taxon>Actinomycetes</taxon>
        <taxon>Pseudonocardiales</taxon>
        <taxon>Pseudonocardiaceae</taxon>
        <taxon>Saccharopolyspora</taxon>
    </lineage>
</organism>
<evidence type="ECO:0000256" key="3">
    <source>
        <dbReference type="ARBA" id="ARBA00023163"/>
    </source>
</evidence>
<dbReference type="PROSITE" id="PS50977">
    <property type="entry name" value="HTH_TETR_2"/>
    <property type="match status" value="1"/>
</dbReference>
<accession>A0ABU6A9M8</accession>
<sequence length="200" mass="22396">MTSSPAIGGRKRMSRAEREAQILEVAERVFANDGYQTSSMDDIAGQVGLSKPMLYEYFGSKEGLLLACLRRSKSELLEATSHAAAHAASTEQLLYDCLLAFFRFGDEHQQAWALLRNEFSIPNATVNTELEAIRIQQRDFTADLLRKVREDLDDEQAEAYAESIIGASERLALWREHRPEVTAEKATEHMIALFAPGLGF</sequence>
<evidence type="ECO:0000313" key="6">
    <source>
        <dbReference type="EMBL" id="MEB3368241.1"/>
    </source>
</evidence>
<dbReference type="PROSITE" id="PS01081">
    <property type="entry name" value="HTH_TETR_1"/>
    <property type="match status" value="1"/>
</dbReference>
<dbReference type="InterPro" id="IPR023772">
    <property type="entry name" value="DNA-bd_HTH_TetR-type_CS"/>
</dbReference>
<comment type="caution">
    <text evidence="6">The sequence shown here is derived from an EMBL/GenBank/DDBJ whole genome shotgun (WGS) entry which is preliminary data.</text>
</comment>
<dbReference type="Proteomes" id="UP001327093">
    <property type="component" value="Unassembled WGS sequence"/>
</dbReference>
<keyword evidence="1" id="KW-0805">Transcription regulation</keyword>
<dbReference type="InterPro" id="IPR009057">
    <property type="entry name" value="Homeodomain-like_sf"/>
</dbReference>
<dbReference type="Pfam" id="PF21943">
    <property type="entry name" value="TetR_C_46"/>
    <property type="match status" value="1"/>
</dbReference>
<dbReference type="Gene3D" id="1.10.357.10">
    <property type="entry name" value="Tetracycline Repressor, domain 2"/>
    <property type="match status" value="1"/>
</dbReference>
<keyword evidence="7" id="KW-1185">Reference proteome</keyword>
<protein>
    <submittedName>
        <fullName evidence="6">TetR/AcrR family transcriptional regulator</fullName>
    </submittedName>
</protein>
<dbReference type="Pfam" id="PF00440">
    <property type="entry name" value="TetR_N"/>
    <property type="match status" value="1"/>
</dbReference>
<dbReference type="RefSeq" id="WP_324265771.1">
    <property type="nucleotide sequence ID" value="NZ_JAWLNX010000007.1"/>
</dbReference>
<evidence type="ECO:0000256" key="4">
    <source>
        <dbReference type="PROSITE-ProRule" id="PRU00335"/>
    </source>
</evidence>
<name>A0ABU6A9M8_9PSEU</name>
<gene>
    <name evidence="6" type="ORF">R4I43_12575</name>
</gene>